<reference evidence="1" key="1">
    <citation type="submission" date="2018-02" db="EMBL/GenBank/DDBJ databases">
        <title>The genomes of Aspergillus section Nigri reveals drivers in fungal speciation.</title>
        <authorList>
            <consortium name="DOE Joint Genome Institute"/>
            <person name="Vesth T.C."/>
            <person name="Nybo J."/>
            <person name="Theobald S."/>
            <person name="Brandl J."/>
            <person name="Frisvad J.C."/>
            <person name="Nielsen K.F."/>
            <person name="Lyhne E.K."/>
            <person name="Kogle M.E."/>
            <person name="Kuo A."/>
            <person name="Riley R."/>
            <person name="Clum A."/>
            <person name="Nolan M."/>
            <person name="Lipzen A."/>
            <person name="Salamov A."/>
            <person name="Henrissat B."/>
            <person name="Wiebenga A."/>
            <person name="De vries R.P."/>
            <person name="Grigoriev I.V."/>
            <person name="Mortensen U.H."/>
            <person name="Andersen M.R."/>
            <person name="Baker S.E."/>
        </authorList>
    </citation>
    <scope>NUCLEOTIDE SEQUENCE</scope>
    <source>
        <strain evidence="1">CBS 121060</strain>
    </source>
</reference>
<name>A0ACD1HBI6_9EURO</name>
<gene>
    <name evidence="1" type="ORF">BO66DRAFT_411102</name>
</gene>
<protein>
    <submittedName>
        <fullName evidence="1">WD40 repeat-like protein</fullName>
    </submittedName>
</protein>
<proteinExistence type="predicted"/>
<keyword evidence="2" id="KW-1185">Reference proteome</keyword>
<sequence>MKESLYDRIWRRESGGFSHLAGIRGLYGSSEWVQDLDIVNELGGHSGCVNALSWSRSGRLLASGSDDQHLNIYAYQPDSSAAPFALSTTIDTGHTANIFSVKFMPHSNDRTLVSCAGDSQVRVFDIEYSSSNGHLGGNSTFASSARSRRFQNFFNTSHYLSPITTNAKVYRSHADRVKRIVTESSPHLFLTCSEDGEVRQWDLRQPSSAYPKPLGGQGYMAFRSGQDHDDSNVPPPLISYKKYRLDLNTISCSPSQPHYIALGGAHLHCFLHDRRMLGRDLIAERGASSTSPGSSSQGADVLDDATKCVRRFAPDGQDRMKTRDDGHITACKISDANPNEMVVSWSGDHIYSFDLIRSADAREVRSQQSSVRATPAPRKRRYSTNRKRKRHNGTSLSSDSSDPQDEGELAFRVRYGNGESEDIPIPSLTQRRAEVPESLLEQSRLAVLSDAQRLSMRIAKELVKLRKALFSLDTATDLTPFGESFSTALGHASICLPQMSEVMRTWGYPLNPSSDMVRFQQTLRRTIARALGGELQNTPGDVDNEMEQFQQISPLKVEYAPDRREQFGYDFIKAIILYRGPIPADDRAIESTLIPYLQRLAGEAPVVNVDASRFEHDEAPAFATAIRTSAQTPVDGGASNGATHGGAVDRANSNGTPTHALDLFQLTQFWVLKVARGILMESGTGVNYAFVNRAFGGFRATVAPGSESDMDPERSQNDLETNMEEEPIRDVRREASDDCTSEATDFPGWLDMEDGLDDAEDDDENEIEDDDNDDEEEEEEDEFDLDSDSPANDSDDDSEAESRMFREYGLHPRQREYVHLDVPCSSHTRVYRGHCNVKTVKDVNFYGLDDEFVVSGSDSGHIFIWDRKTCKLVNILEGDSEVVNVVQGHPYEPTIAASGIDNTIKIFSPDRRAQDDARRGINILDPDNPANTLGPNVRGIGGLATRKRLHDSYRIMNQNDVDRQGGMSEASITRHMLARLATTLRDQQYNVEAGGEGEHATLVLDENSCHVILNERIRILRRSKMQALQERADVTTRLYEDPHNPHLYYERGLVHEKLGFPDLASADAYRALSLLDSVVDPDGCEFHARRRFHDSPEITESKARESNNAVDDAAAAAAAAADDDDDDDDDQFTPLTQSEYDALIHPVYALLVRSLVSCGCFRDAYEFCARGLSSIGSTSDNQTSSDREAHATLAAQLATLQREFARRRNLPSSTTEIVIDDPSALPAQGLARRVLYPWNTHEPDRKSPETLALLNEKLRTVAPKCEVRAVALPALHSITTTKPNPSSSESQDQEQEQPEEQVYHGAVCGLMENLESIGKDIPDPKDKADYLYLLLLGRALAMAATQEVHPLELGEVKFIWGDFVDYGHSDPLDPDPGASGNGGTLPFSFQLNILQPMRLLEEMEIDPYAHLRHYDTWVLNTLYAKFRGTASGRLSTWDGGPELCAVHPLWCLANHSCDPNVRWEWGGEITFVARAEAERAVWNLPSEADAAAAPACRRVGAGIKKDEEILNHYCDIGLGVKDRREWARGALGGFCLCERCRFEAGEM</sequence>
<accession>A0ACD1HBI6</accession>
<organism evidence="1 2">
    <name type="scientific">Aspergillus aculeatinus CBS 121060</name>
    <dbReference type="NCBI Taxonomy" id="1448322"/>
    <lineage>
        <taxon>Eukaryota</taxon>
        <taxon>Fungi</taxon>
        <taxon>Dikarya</taxon>
        <taxon>Ascomycota</taxon>
        <taxon>Pezizomycotina</taxon>
        <taxon>Eurotiomycetes</taxon>
        <taxon>Eurotiomycetidae</taxon>
        <taxon>Eurotiales</taxon>
        <taxon>Aspergillaceae</taxon>
        <taxon>Aspergillus</taxon>
        <taxon>Aspergillus subgen. Circumdati</taxon>
    </lineage>
</organism>
<dbReference type="EMBL" id="KZ824953">
    <property type="protein sequence ID" value="RAH70777.1"/>
    <property type="molecule type" value="Genomic_DNA"/>
</dbReference>
<evidence type="ECO:0000313" key="2">
    <source>
        <dbReference type="Proteomes" id="UP000249661"/>
    </source>
</evidence>
<evidence type="ECO:0000313" key="1">
    <source>
        <dbReference type="EMBL" id="RAH70777.1"/>
    </source>
</evidence>
<dbReference type="Proteomes" id="UP000249661">
    <property type="component" value="Unassembled WGS sequence"/>
</dbReference>